<dbReference type="Pfam" id="PF05495">
    <property type="entry name" value="zf-CHY"/>
    <property type="match status" value="1"/>
</dbReference>
<dbReference type="PROSITE" id="PS51266">
    <property type="entry name" value="ZF_CHY"/>
    <property type="match status" value="1"/>
</dbReference>
<dbReference type="InterPro" id="IPR037274">
    <property type="entry name" value="Znf_CHY_sf"/>
</dbReference>
<evidence type="ECO:0000256" key="3">
    <source>
        <dbReference type="ARBA" id="ARBA00022833"/>
    </source>
</evidence>
<gene>
    <name evidence="5" type="ORF">CLW00_11635</name>
</gene>
<name>A0A2T0WDZ8_9BACT</name>
<keyword evidence="6" id="KW-1185">Reference proteome</keyword>
<dbReference type="EMBL" id="PVTR01000016">
    <property type="protein sequence ID" value="PRY84876.1"/>
    <property type="molecule type" value="Genomic_DNA"/>
</dbReference>
<dbReference type="PANTHER" id="PTHR28082">
    <property type="entry name" value="ZINC FINGER PROTEIN"/>
    <property type="match status" value="1"/>
</dbReference>
<evidence type="ECO:0000259" key="4">
    <source>
        <dbReference type="PROSITE" id="PS51266"/>
    </source>
</evidence>
<reference evidence="5 6" key="1">
    <citation type="submission" date="2018-03" db="EMBL/GenBank/DDBJ databases">
        <title>Genomic Encyclopedia of Archaeal and Bacterial Type Strains, Phase II (KMG-II): from individual species to whole genera.</title>
        <authorList>
            <person name="Goeker M."/>
        </authorList>
    </citation>
    <scope>NUCLEOTIDE SEQUENCE [LARGE SCALE GENOMIC DNA]</scope>
    <source>
        <strain evidence="5 6">DSM 27929</strain>
    </source>
</reference>
<evidence type="ECO:0000256" key="2">
    <source>
        <dbReference type="ARBA" id="ARBA00022771"/>
    </source>
</evidence>
<feature type="domain" description="CHY-type" evidence="4">
    <location>
        <begin position="31"/>
        <end position="112"/>
    </location>
</feature>
<dbReference type="GO" id="GO:0008270">
    <property type="term" value="F:zinc ion binding"/>
    <property type="evidence" value="ECO:0007669"/>
    <property type="project" value="UniProtKB-KW"/>
</dbReference>
<keyword evidence="3" id="KW-0862">Zinc</keyword>
<sequence>MLFSSSAFAQEKTEGPFNFIQIGEVNVFGKSIDKQTRCVHWHSALDIIAIKFKCCDKYYPCFSCHEEEADHDHEVWPISEFDQKAILCGVCAEELSIEDYMASDNTCPNCESSFNPGCSNHYHLYFETPSTPEVAHLQNKTRDPFRLRQLSKTTH</sequence>
<accession>A0A2T0WDZ8</accession>
<comment type="caution">
    <text evidence="5">The sequence shown here is derived from an EMBL/GenBank/DDBJ whole genome shotgun (WGS) entry which is preliminary data.</text>
</comment>
<dbReference type="InterPro" id="IPR052604">
    <property type="entry name" value="Mito_Tim_assembly_helper"/>
</dbReference>
<dbReference type="PANTHER" id="PTHR28082:SF1">
    <property type="entry name" value="HELPER OF TIM PROTEIN 13"/>
    <property type="match status" value="1"/>
</dbReference>
<organism evidence="5 6">
    <name type="scientific">Mongoliibacter ruber</name>
    <dbReference type="NCBI Taxonomy" id="1750599"/>
    <lineage>
        <taxon>Bacteria</taxon>
        <taxon>Pseudomonadati</taxon>
        <taxon>Bacteroidota</taxon>
        <taxon>Cytophagia</taxon>
        <taxon>Cytophagales</taxon>
        <taxon>Cyclobacteriaceae</taxon>
        <taxon>Mongoliibacter</taxon>
    </lineage>
</organism>
<keyword evidence="2" id="KW-0863">Zinc-finger</keyword>
<dbReference type="InterPro" id="IPR008913">
    <property type="entry name" value="Znf_CHY"/>
</dbReference>
<proteinExistence type="predicted"/>
<dbReference type="Proteomes" id="UP000238157">
    <property type="component" value="Unassembled WGS sequence"/>
</dbReference>
<evidence type="ECO:0000256" key="1">
    <source>
        <dbReference type="ARBA" id="ARBA00022723"/>
    </source>
</evidence>
<evidence type="ECO:0000313" key="6">
    <source>
        <dbReference type="Proteomes" id="UP000238157"/>
    </source>
</evidence>
<dbReference type="GO" id="GO:0045041">
    <property type="term" value="P:protein import into mitochondrial intermembrane space"/>
    <property type="evidence" value="ECO:0007669"/>
    <property type="project" value="TreeGrafter"/>
</dbReference>
<protein>
    <submittedName>
        <fullName evidence="5">Putative CHY-type Zn-finger protein</fullName>
    </submittedName>
</protein>
<keyword evidence="1" id="KW-0479">Metal-binding</keyword>
<dbReference type="AlphaFoldDB" id="A0A2T0WDZ8"/>
<evidence type="ECO:0000313" key="5">
    <source>
        <dbReference type="EMBL" id="PRY84876.1"/>
    </source>
</evidence>
<dbReference type="SUPFAM" id="SSF161219">
    <property type="entry name" value="CHY zinc finger-like"/>
    <property type="match status" value="1"/>
</dbReference>